<proteinExistence type="predicted"/>
<dbReference type="RefSeq" id="WP_163663560.1">
    <property type="nucleotide sequence ID" value="NZ_AP022565.1"/>
</dbReference>
<keyword evidence="2" id="KW-1185">Reference proteome</keyword>
<organism evidence="1 2">
    <name type="scientific">Mycolicibacterium alvei</name>
    <dbReference type="NCBI Taxonomy" id="67081"/>
    <lineage>
        <taxon>Bacteria</taxon>
        <taxon>Bacillati</taxon>
        <taxon>Actinomycetota</taxon>
        <taxon>Actinomycetes</taxon>
        <taxon>Mycobacteriales</taxon>
        <taxon>Mycobacteriaceae</taxon>
        <taxon>Mycolicibacterium</taxon>
    </lineage>
</organism>
<dbReference type="EMBL" id="AP022565">
    <property type="protein sequence ID" value="BBX26884.1"/>
    <property type="molecule type" value="Genomic_DNA"/>
</dbReference>
<evidence type="ECO:0000313" key="1">
    <source>
        <dbReference type="EMBL" id="BBX26884.1"/>
    </source>
</evidence>
<gene>
    <name evidence="1" type="ORF">MALV_20090</name>
</gene>
<dbReference type="Proteomes" id="UP000466906">
    <property type="component" value="Chromosome"/>
</dbReference>
<accession>A0A6N4UT96</accession>
<protein>
    <submittedName>
        <fullName evidence="1">Uncharacterized protein</fullName>
    </submittedName>
</protein>
<evidence type="ECO:0000313" key="2">
    <source>
        <dbReference type="Proteomes" id="UP000466906"/>
    </source>
</evidence>
<dbReference type="AlphaFoldDB" id="A0A6N4UT96"/>
<dbReference type="KEGG" id="malv:MALV_20090"/>
<sequence>MTGSLADYEQLDGDTATDLALAVDEACTVLIGMAEPGSDLVLIEEPRLREVDVRVSAVCDRLHVAPGSVFLSGFSRRVLEALTEKVVTFVEETDYATNGSSQSIFGITLTMRRRWALSGG</sequence>
<reference evidence="1 2" key="1">
    <citation type="journal article" date="2019" name="Emerg. Microbes Infect.">
        <title>Comprehensive subspecies identification of 175 nontuberculous mycobacteria species based on 7547 genomic profiles.</title>
        <authorList>
            <person name="Matsumoto Y."/>
            <person name="Kinjo T."/>
            <person name="Motooka D."/>
            <person name="Nabeya D."/>
            <person name="Jung N."/>
            <person name="Uechi K."/>
            <person name="Horii T."/>
            <person name="Iida T."/>
            <person name="Fujita J."/>
            <person name="Nakamura S."/>
        </authorList>
    </citation>
    <scope>NUCLEOTIDE SEQUENCE [LARGE SCALE GENOMIC DNA]</scope>
    <source>
        <strain evidence="1 2">JCM 12272</strain>
    </source>
</reference>
<name>A0A6N4UT96_9MYCO</name>